<evidence type="ECO:0000313" key="7">
    <source>
        <dbReference type="Proteomes" id="UP000242715"/>
    </source>
</evidence>
<name>A0A2Z6MAQ1_TRISU</name>
<dbReference type="InterPro" id="IPR001135">
    <property type="entry name" value="NADH_Q_OxRdtase_suD"/>
</dbReference>
<dbReference type="PANTHER" id="PTHR11993:SF10">
    <property type="entry name" value="NADH DEHYDROGENASE [UBIQUINONE] IRON-SULFUR PROTEIN 2, MITOCHONDRIAL"/>
    <property type="match status" value="1"/>
</dbReference>
<evidence type="ECO:0000256" key="3">
    <source>
        <dbReference type="ARBA" id="ARBA00023027"/>
    </source>
</evidence>
<dbReference type="InterPro" id="IPR022885">
    <property type="entry name" value="NDH1_su_D/H"/>
</dbReference>
<feature type="domain" description="NADH-quinone oxidoreductase subunit D" evidence="5">
    <location>
        <begin position="2"/>
        <end position="100"/>
    </location>
</feature>
<dbReference type="PANTHER" id="PTHR11993">
    <property type="entry name" value="NADH-UBIQUINONE OXIDOREDUCTASE 49 KDA SUBUNIT"/>
    <property type="match status" value="1"/>
</dbReference>
<protein>
    <recommendedName>
        <fullName evidence="5">NADH-quinone oxidoreductase subunit D domain-containing protein</fullName>
    </recommendedName>
</protein>
<comment type="similarity">
    <text evidence="1">Belongs to the complex I 49 kDa subunit family.</text>
</comment>
<evidence type="ECO:0000256" key="4">
    <source>
        <dbReference type="SAM" id="MobiDB-lite"/>
    </source>
</evidence>
<dbReference type="Proteomes" id="UP000242715">
    <property type="component" value="Unassembled WGS sequence"/>
</dbReference>
<dbReference type="SUPFAM" id="SSF56762">
    <property type="entry name" value="HydB/Nqo4-like"/>
    <property type="match status" value="2"/>
</dbReference>
<feature type="domain" description="NADH-quinone oxidoreductase subunit D" evidence="5">
    <location>
        <begin position="265"/>
        <end position="347"/>
    </location>
</feature>
<dbReference type="EMBL" id="DF973196">
    <property type="protein sequence ID" value="GAU19213.1"/>
    <property type="molecule type" value="Genomic_DNA"/>
</dbReference>
<organism evidence="6 7">
    <name type="scientific">Trifolium subterraneum</name>
    <name type="common">Subterranean clover</name>
    <dbReference type="NCBI Taxonomy" id="3900"/>
    <lineage>
        <taxon>Eukaryota</taxon>
        <taxon>Viridiplantae</taxon>
        <taxon>Streptophyta</taxon>
        <taxon>Embryophyta</taxon>
        <taxon>Tracheophyta</taxon>
        <taxon>Spermatophyta</taxon>
        <taxon>Magnoliopsida</taxon>
        <taxon>eudicotyledons</taxon>
        <taxon>Gunneridae</taxon>
        <taxon>Pentapetalae</taxon>
        <taxon>rosids</taxon>
        <taxon>fabids</taxon>
        <taxon>Fabales</taxon>
        <taxon>Fabaceae</taxon>
        <taxon>Papilionoideae</taxon>
        <taxon>50 kb inversion clade</taxon>
        <taxon>NPAAA clade</taxon>
        <taxon>Hologalegina</taxon>
        <taxon>IRL clade</taxon>
        <taxon>Trifolieae</taxon>
        <taxon>Trifolium</taxon>
    </lineage>
</organism>
<dbReference type="GO" id="GO:0016651">
    <property type="term" value="F:oxidoreductase activity, acting on NAD(P)H"/>
    <property type="evidence" value="ECO:0007669"/>
    <property type="project" value="InterPro"/>
</dbReference>
<dbReference type="Pfam" id="PF00346">
    <property type="entry name" value="Complex1_49kDa"/>
    <property type="match status" value="2"/>
</dbReference>
<evidence type="ECO:0000256" key="2">
    <source>
        <dbReference type="ARBA" id="ARBA00022967"/>
    </source>
</evidence>
<proteinExistence type="inferred from homology"/>
<evidence type="ECO:0000313" key="6">
    <source>
        <dbReference type="EMBL" id="GAU19213.1"/>
    </source>
</evidence>
<dbReference type="InterPro" id="IPR029014">
    <property type="entry name" value="NiFe-Hase_large"/>
</dbReference>
<dbReference type="OrthoDB" id="1845069at2759"/>
<evidence type="ECO:0000259" key="5">
    <source>
        <dbReference type="Pfam" id="PF00346"/>
    </source>
</evidence>
<dbReference type="GO" id="GO:0051287">
    <property type="term" value="F:NAD binding"/>
    <property type="evidence" value="ECO:0007669"/>
    <property type="project" value="InterPro"/>
</dbReference>
<sequence length="441" mass="49399">MDVGASTPSLWAFEEREKLLEFYERVSGARMHASFIRPGGVAQDLPLGLCRDIDSFTQQFASRIDELEEMSTGNRIWKQRLVDIGTVTAQQAKDWGFSGAGHPPSNGVGPTDREWIRLWPRGTSEPHEFTGCCGHIEMWVEEVSKSEGRAVGHVTCTELVADWAFSLIKADQLAAFLLSKSRSGIRPRTTSPVVVRKARTPRTSRAPKTNKGRKASTRTTFLLRADLAKCLTLLVIVPCCCGQCSFARNPTNKERMPLASENDSSRVCWDSRRAAPYDVHDQSDPDVPVGTRGDRYDRYCIRIEEMRQSLRIILQCPNKMPSGMIKADDRKLCPPSRCRMKLSMESASLPVLRKNQLTSPFFIDLGEKEPSTSWQARHQVSGLMRITKLTRRSWLLAQQGGALPHRRRTRGSVRGGASGFQCTASKIRTSLPADHCRPILE</sequence>
<accession>A0A2Z6MAQ1</accession>
<reference evidence="7" key="1">
    <citation type="journal article" date="2017" name="Front. Plant Sci.">
        <title>Climate Clever Clovers: New Paradigm to Reduce the Environmental Footprint of Ruminants by Breeding Low Methanogenic Forages Utilizing Haplotype Variation.</title>
        <authorList>
            <person name="Kaur P."/>
            <person name="Appels R."/>
            <person name="Bayer P.E."/>
            <person name="Keeble-Gagnere G."/>
            <person name="Wang J."/>
            <person name="Hirakawa H."/>
            <person name="Shirasawa K."/>
            <person name="Vercoe P."/>
            <person name="Stefanova K."/>
            <person name="Durmic Z."/>
            <person name="Nichols P."/>
            <person name="Revell C."/>
            <person name="Isobe S.N."/>
            <person name="Edwards D."/>
            <person name="Erskine W."/>
        </authorList>
    </citation>
    <scope>NUCLEOTIDE SEQUENCE [LARGE SCALE GENOMIC DNA]</scope>
    <source>
        <strain evidence="7">cv. Daliak</strain>
    </source>
</reference>
<keyword evidence="2" id="KW-1278">Translocase</keyword>
<dbReference type="AlphaFoldDB" id="A0A2Z6MAQ1"/>
<gene>
    <name evidence="6" type="ORF">TSUD_198950</name>
</gene>
<keyword evidence="3" id="KW-0520">NAD</keyword>
<dbReference type="GO" id="GO:0048038">
    <property type="term" value="F:quinone binding"/>
    <property type="evidence" value="ECO:0007669"/>
    <property type="project" value="InterPro"/>
</dbReference>
<dbReference type="GO" id="GO:0005739">
    <property type="term" value="C:mitochondrion"/>
    <property type="evidence" value="ECO:0007669"/>
    <property type="project" value="GOC"/>
</dbReference>
<evidence type="ECO:0000256" key="1">
    <source>
        <dbReference type="ARBA" id="ARBA00005769"/>
    </source>
</evidence>
<feature type="region of interest" description="Disordered" evidence="4">
    <location>
        <begin position="188"/>
        <end position="215"/>
    </location>
</feature>
<keyword evidence="7" id="KW-1185">Reference proteome</keyword>
<dbReference type="GO" id="GO:0006120">
    <property type="term" value="P:mitochondrial electron transport, NADH to ubiquinone"/>
    <property type="evidence" value="ECO:0007669"/>
    <property type="project" value="TreeGrafter"/>
</dbReference>
<dbReference type="Gene3D" id="1.10.645.10">
    <property type="entry name" value="Cytochrome-c3 Hydrogenase, chain B"/>
    <property type="match status" value="2"/>
</dbReference>